<evidence type="ECO:0000313" key="1">
    <source>
        <dbReference type="EMBL" id="KAI3694290.1"/>
    </source>
</evidence>
<keyword evidence="2" id="KW-1185">Reference proteome</keyword>
<reference evidence="1 2" key="2">
    <citation type="journal article" date="2022" name="Mol. Ecol. Resour.">
        <title>The genomes of chicory, endive, great burdock and yacon provide insights into Asteraceae paleo-polyploidization history and plant inulin production.</title>
        <authorList>
            <person name="Fan W."/>
            <person name="Wang S."/>
            <person name="Wang H."/>
            <person name="Wang A."/>
            <person name="Jiang F."/>
            <person name="Liu H."/>
            <person name="Zhao H."/>
            <person name="Xu D."/>
            <person name="Zhang Y."/>
        </authorList>
    </citation>
    <scope>NUCLEOTIDE SEQUENCE [LARGE SCALE GENOMIC DNA]</scope>
    <source>
        <strain evidence="2">cv. Yunnan</strain>
        <tissue evidence="1">Leaves</tissue>
    </source>
</reference>
<sequence>MSNKSSSSPVALKDVIYKLQLYLLEGIRSESQLLVAGSLLSKSDYHDVVTERSIAQMCGYPLCPNSLPWSEPPKKGRYSISLKEHKVYDLLETRMYCSTKCVVDSRAYAESLQDERSLDFDTGKIDKVVRLFEGLNLKAEEGLGDFGLRNLSIKEKKDESAVISMEEWIGPSNAIEGYVPQHDRNRPGSKIKDGKLQRGEKEERIFDELNFSSSIIIQGDGYNISKKPCAETKIKKKHTRLSDEEESEIHDPSGAGIDQPSGPKSCLKPKSCSGASAAAIRRNVTWADDETDSNNQTQVSENEKGIAILEDQLASAEAEAQLVDSRDVVPVSEAGLLPPLEGAVDPEPAQLKWSKKTGIVESDFFDSEDSWFDAPPEEFVVDLSPFATMFMSLFAWVSSSTLAYVYGGEDEEYYASVNGREYPQKSVSADGRSSEIKQTLASCLARALPGLVLHLRLATPVSTIEYGMGCLLETMSFLDPLPALRMKQWHVLLLLFLEALSVHRVPALAPQLSNTASFFHKVFEDGQISRDEYSSIRHAEWSLIPAFCLFVFFLGKEHGLG</sequence>
<accession>A0ACB8ZAH9</accession>
<dbReference type="EMBL" id="CM042043">
    <property type="protein sequence ID" value="KAI3694290.1"/>
    <property type="molecule type" value="Genomic_DNA"/>
</dbReference>
<gene>
    <name evidence="1" type="ORF">L1987_77254</name>
</gene>
<organism evidence="1 2">
    <name type="scientific">Smallanthus sonchifolius</name>
    <dbReference type="NCBI Taxonomy" id="185202"/>
    <lineage>
        <taxon>Eukaryota</taxon>
        <taxon>Viridiplantae</taxon>
        <taxon>Streptophyta</taxon>
        <taxon>Embryophyta</taxon>
        <taxon>Tracheophyta</taxon>
        <taxon>Spermatophyta</taxon>
        <taxon>Magnoliopsida</taxon>
        <taxon>eudicotyledons</taxon>
        <taxon>Gunneridae</taxon>
        <taxon>Pentapetalae</taxon>
        <taxon>asterids</taxon>
        <taxon>campanulids</taxon>
        <taxon>Asterales</taxon>
        <taxon>Asteraceae</taxon>
        <taxon>Asteroideae</taxon>
        <taxon>Heliantheae alliance</taxon>
        <taxon>Millerieae</taxon>
        <taxon>Smallanthus</taxon>
    </lineage>
</organism>
<reference evidence="2" key="1">
    <citation type="journal article" date="2022" name="Mol. Ecol. Resour.">
        <title>The genomes of chicory, endive, great burdock and yacon provide insights into Asteraceae palaeo-polyploidization history and plant inulin production.</title>
        <authorList>
            <person name="Fan W."/>
            <person name="Wang S."/>
            <person name="Wang H."/>
            <person name="Wang A."/>
            <person name="Jiang F."/>
            <person name="Liu H."/>
            <person name="Zhao H."/>
            <person name="Xu D."/>
            <person name="Zhang Y."/>
        </authorList>
    </citation>
    <scope>NUCLEOTIDE SEQUENCE [LARGE SCALE GENOMIC DNA]</scope>
    <source>
        <strain evidence="2">cv. Yunnan</strain>
    </source>
</reference>
<proteinExistence type="predicted"/>
<comment type="caution">
    <text evidence="1">The sequence shown here is derived from an EMBL/GenBank/DDBJ whole genome shotgun (WGS) entry which is preliminary data.</text>
</comment>
<evidence type="ECO:0000313" key="2">
    <source>
        <dbReference type="Proteomes" id="UP001056120"/>
    </source>
</evidence>
<protein>
    <submittedName>
        <fullName evidence="1">Uncharacterized protein</fullName>
    </submittedName>
</protein>
<name>A0ACB8ZAH9_9ASTR</name>
<dbReference type="Proteomes" id="UP001056120">
    <property type="component" value="Linkage Group LG26"/>
</dbReference>